<dbReference type="RefSeq" id="WP_205278742.1">
    <property type="nucleotide sequence ID" value="NZ_JAFFPU010000024.1"/>
</dbReference>
<feature type="domain" description="AMP-binding enzyme C-terminal" evidence="4">
    <location>
        <begin position="421"/>
        <end position="496"/>
    </location>
</feature>
<dbReference type="PANTHER" id="PTHR43201:SF5">
    <property type="entry name" value="MEDIUM-CHAIN ACYL-COA LIGASE ACSF2, MITOCHONDRIAL"/>
    <property type="match status" value="1"/>
</dbReference>
<reference evidence="5 6" key="1">
    <citation type="submission" date="2021-02" db="EMBL/GenBank/DDBJ databases">
        <title>Leptospira ainlahdjerensis sp. nov., Leptospira ainazelensis sp. nov., Leptospira abararensis sp. nov. and Leptospira chreensis sp. nov., four new species isolated from water sources in Algeria.</title>
        <authorList>
            <person name="Amara Korba A."/>
            <person name="Kainiu M."/>
            <person name="Vincent A.T."/>
            <person name="Mariet J.-F."/>
            <person name="Veyrier F.J."/>
            <person name="Goarant C."/>
            <person name="Picardeau M."/>
        </authorList>
    </citation>
    <scope>NUCLEOTIDE SEQUENCE [LARGE SCALE GENOMIC DNA]</scope>
    <source>
        <strain evidence="5 6">201903070</strain>
    </source>
</reference>
<dbReference type="Pfam" id="PF00501">
    <property type="entry name" value="AMP-binding"/>
    <property type="match status" value="1"/>
</dbReference>
<name>A0ABS2U882_9LEPT</name>
<comment type="similarity">
    <text evidence="1">Belongs to the ATP-dependent AMP-binding enzyme family.</text>
</comment>
<keyword evidence="2" id="KW-0436">Ligase</keyword>
<feature type="domain" description="AMP-dependent synthetase/ligase" evidence="3">
    <location>
        <begin position="13"/>
        <end position="370"/>
    </location>
</feature>
<dbReference type="Pfam" id="PF13193">
    <property type="entry name" value="AMP-binding_C"/>
    <property type="match status" value="1"/>
</dbReference>
<gene>
    <name evidence="5" type="ORF">JWG45_05370</name>
</gene>
<dbReference type="SUPFAM" id="SSF56801">
    <property type="entry name" value="Acetyl-CoA synthetase-like"/>
    <property type="match status" value="1"/>
</dbReference>
<keyword evidence="6" id="KW-1185">Reference proteome</keyword>
<dbReference type="Gene3D" id="3.30.300.30">
    <property type="match status" value="1"/>
</dbReference>
<dbReference type="Proteomes" id="UP000724686">
    <property type="component" value="Unassembled WGS sequence"/>
</dbReference>
<dbReference type="InterPro" id="IPR042099">
    <property type="entry name" value="ANL_N_sf"/>
</dbReference>
<evidence type="ECO:0000313" key="6">
    <source>
        <dbReference type="Proteomes" id="UP000724686"/>
    </source>
</evidence>
<organism evidence="5 6">
    <name type="scientific">Leptospira ainlahdjerensis</name>
    <dbReference type="NCBI Taxonomy" id="2810033"/>
    <lineage>
        <taxon>Bacteria</taxon>
        <taxon>Pseudomonadati</taxon>
        <taxon>Spirochaetota</taxon>
        <taxon>Spirochaetia</taxon>
        <taxon>Leptospirales</taxon>
        <taxon>Leptospiraceae</taxon>
        <taxon>Leptospira</taxon>
    </lineage>
</organism>
<proteinExistence type="inferred from homology"/>
<dbReference type="PANTHER" id="PTHR43201">
    <property type="entry name" value="ACYL-COA SYNTHETASE"/>
    <property type="match status" value="1"/>
</dbReference>
<evidence type="ECO:0000259" key="3">
    <source>
        <dbReference type="Pfam" id="PF00501"/>
    </source>
</evidence>
<sequence length="510" mass="57472">MKSITIPEFMDFRAHSQKDRVALWFENRTWTYSDIKKESMGVVSKLKSLDLKEGDRFGIIDFNSPESLFLFLGAVRIGVVPVMINWRLTPAEIHFILKDSNSKILFYGKEFQDNAVTSVRSEPEIKLFSISEYTHVPENEEKLSLDPEATVVQLYTSGTTGFPKGVLLNHSNLINTLRNLALELPGFGSDSKNLVCCPFYHIGGLGYMMLGFIPGGTNYLVKKFETLDITNLIQSEKITNTLLVPAMIQTIVSHPETKQYNFSSLRNIQYGGSGIAEGILKKASDLFQCDFTQAYGLTETTGIATLLRFDDHKKILESNPSEVWKDRIRSAGRIVGEMEICILNSNLEKLKPGIPGEICLKGINLGKGYWNRPDENQKSFDSNGWFHTGDIGFLDSDGFLYVIDRKNDMILSKGENLSPAEIERILFDYPDCSDLAVFGLTDLEYGEVVCVAVVPHENKNVDLENLLSWAKGKIAGYKMPKKLFRMDQIPRNPSGKVLRRELRSLFSKVL</sequence>
<protein>
    <submittedName>
        <fullName evidence="5">AMP-binding protein</fullName>
    </submittedName>
</protein>
<dbReference type="InterPro" id="IPR045851">
    <property type="entry name" value="AMP-bd_C_sf"/>
</dbReference>
<dbReference type="InterPro" id="IPR025110">
    <property type="entry name" value="AMP-bd_C"/>
</dbReference>
<dbReference type="EMBL" id="JAFFPU010000024">
    <property type="protein sequence ID" value="MBM9576580.1"/>
    <property type="molecule type" value="Genomic_DNA"/>
</dbReference>
<dbReference type="Gene3D" id="3.40.50.12780">
    <property type="entry name" value="N-terminal domain of ligase-like"/>
    <property type="match status" value="1"/>
</dbReference>
<evidence type="ECO:0000259" key="4">
    <source>
        <dbReference type="Pfam" id="PF13193"/>
    </source>
</evidence>
<dbReference type="InterPro" id="IPR000873">
    <property type="entry name" value="AMP-dep_synth/lig_dom"/>
</dbReference>
<evidence type="ECO:0000256" key="2">
    <source>
        <dbReference type="ARBA" id="ARBA00022598"/>
    </source>
</evidence>
<accession>A0ABS2U882</accession>
<evidence type="ECO:0000313" key="5">
    <source>
        <dbReference type="EMBL" id="MBM9576580.1"/>
    </source>
</evidence>
<comment type="caution">
    <text evidence="5">The sequence shown here is derived from an EMBL/GenBank/DDBJ whole genome shotgun (WGS) entry which is preliminary data.</text>
</comment>
<evidence type="ECO:0000256" key="1">
    <source>
        <dbReference type="ARBA" id="ARBA00006432"/>
    </source>
</evidence>